<feature type="signal peptide" evidence="1">
    <location>
        <begin position="1"/>
        <end position="20"/>
    </location>
</feature>
<dbReference type="EMBL" id="PJQM01000687">
    <property type="protein sequence ID" value="RCI04423.1"/>
    <property type="molecule type" value="Genomic_DNA"/>
</dbReference>
<comment type="caution">
    <text evidence="2">The sequence shown here is derived from an EMBL/GenBank/DDBJ whole genome shotgun (WGS) entry which is preliminary data.</text>
</comment>
<dbReference type="Proteomes" id="UP000253551">
    <property type="component" value="Unassembled WGS sequence"/>
</dbReference>
<evidence type="ECO:0000313" key="3">
    <source>
        <dbReference type="Proteomes" id="UP000253551"/>
    </source>
</evidence>
<accession>A0A367KQE6</accession>
<sequence>MVRSTLFVSALLVLVATVSAVPRPADVQNNGVGVGAKDIANNAHVHDVAKDINVAKDIDLRKAVSNNKVKVL</sequence>
<name>A0A367KQE6_RHIST</name>
<keyword evidence="3" id="KW-1185">Reference proteome</keyword>
<reference evidence="2 3" key="1">
    <citation type="journal article" date="2018" name="G3 (Bethesda)">
        <title>Phylogenetic and Phylogenomic Definition of Rhizopus Species.</title>
        <authorList>
            <person name="Gryganskyi A.P."/>
            <person name="Golan J."/>
            <person name="Dolatabadi S."/>
            <person name="Mondo S."/>
            <person name="Robb S."/>
            <person name="Idnurm A."/>
            <person name="Muszewska A."/>
            <person name="Steczkiewicz K."/>
            <person name="Masonjones S."/>
            <person name="Liao H.L."/>
            <person name="Gajdeczka M.T."/>
            <person name="Anike F."/>
            <person name="Vuek A."/>
            <person name="Anishchenko I.M."/>
            <person name="Voigt K."/>
            <person name="de Hoog G.S."/>
            <person name="Smith M.E."/>
            <person name="Heitman J."/>
            <person name="Vilgalys R."/>
            <person name="Stajich J.E."/>
        </authorList>
    </citation>
    <scope>NUCLEOTIDE SEQUENCE [LARGE SCALE GENOMIC DNA]</scope>
    <source>
        <strain evidence="2 3">LSU 92-RS-03</strain>
    </source>
</reference>
<evidence type="ECO:0000313" key="2">
    <source>
        <dbReference type="EMBL" id="RCI04423.1"/>
    </source>
</evidence>
<feature type="chain" id="PRO_5016786913" description="RxLR effector protein" evidence="1">
    <location>
        <begin position="21"/>
        <end position="72"/>
    </location>
</feature>
<gene>
    <name evidence="2" type="ORF">CU098_008530</name>
</gene>
<protein>
    <recommendedName>
        <fullName evidence="4">RxLR effector protein</fullName>
    </recommendedName>
</protein>
<organism evidence="2 3">
    <name type="scientific">Rhizopus stolonifer</name>
    <name type="common">Rhizopus nigricans</name>
    <dbReference type="NCBI Taxonomy" id="4846"/>
    <lineage>
        <taxon>Eukaryota</taxon>
        <taxon>Fungi</taxon>
        <taxon>Fungi incertae sedis</taxon>
        <taxon>Mucoromycota</taxon>
        <taxon>Mucoromycotina</taxon>
        <taxon>Mucoromycetes</taxon>
        <taxon>Mucorales</taxon>
        <taxon>Mucorineae</taxon>
        <taxon>Rhizopodaceae</taxon>
        <taxon>Rhizopus</taxon>
    </lineage>
</organism>
<evidence type="ECO:0000256" key="1">
    <source>
        <dbReference type="SAM" id="SignalP"/>
    </source>
</evidence>
<dbReference type="AlphaFoldDB" id="A0A367KQE6"/>
<dbReference type="OrthoDB" id="10429257at2759"/>
<keyword evidence="1" id="KW-0732">Signal</keyword>
<evidence type="ECO:0008006" key="4">
    <source>
        <dbReference type="Google" id="ProtNLM"/>
    </source>
</evidence>
<proteinExistence type="predicted"/>